<sequence>MLERFLTGIEEELLGKTWTMGSMTFRQRLRFFRDTGEWPGTHLRETTALTL</sequence>
<comment type="caution">
    <text evidence="1">The sequence shown here is derived from an EMBL/GenBank/DDBJ whole genome shotgun (WGS) entry which is preliminary data.</text>
</comment>
<dbReference type="Proteomes" id="UP000034653">
    <property type="component" value="Unassembled WGS sequence"/>
</dbReference>
<evidence type="ECO:0000313" key="2">
    <source>
        <dbReference type="Proteomes" id="UP000034653"/>
    </source>
</evidence>
<name>A0A0G1QUD6_9BACT</name>
<reference evidence="1 2" key="1">
    <citation type="journal article" date="2015" name="Nature">
        <title>rRNA introns, odd ribosomes, and small enigmatic genomes across a large radiation of phyla.</title>
        <authorList>
            <person name="Brown C.T."/>
            <person name="Hug L.A."/>
            <person name="Thomas B.C."/>
            <person name="Sharon I."/>
            <person name="Castelle C.J."/>
            <person name="Singh A."/>
            <person name="Wilkins M.J."/>
            <person name="Williams K.H."/>
            <person name="Banfield J.F."/>
        </authorList>
    </citation>
    <scope>NUCLEOTIDE SEQUENCE [LARGE SCALE GENOMIC DNA]</scope>
</reference>
<dbReference type="AlphaFoldDB" id="A0A0G1QUD6"/>
<organism evidence="1 2">
    <name type="scientific">Candidatus Woesebacteria bacterium GW2011_GWA1_45_8</name>
    <dbReference type="NCBI Taxonomy" id="1618559"/>
    <lineage>
        <taxon>Bacteria</taxon>
        <taxon>Candidatus Woeseibacteriota</taxon>
    </lineage>
</organism>
<accession>A0A0G1QUD6</accession>
<protein>
    <submittedName>
        <fullName evidence="1">Uncharacterized protein</fullName>
    </submittedName>
</protein>
<evidence type="ECO:0000313" key="1">
    <source>
        <dbReference type="EMBL" id="KKU12250.1"/>
    </source>
</evidence>
<dbReference type="EMBL" id="LCLG01000003">
    <property type="protein sequence ID" value="KKU12250.1"/>
    <property type="molecule type" value="Genomic_DNA"/>
</dbReference>
<gene>
    <name evidence="1" type="ORF">UX19_C0003G0005</name>
</gene>
<proteinExistence type="predicted"/>